<comment type="catalytic activity">
    <reaction evidence="7">
        <text>[protein]-dithiol + NADP(+) = [protein]-disulfide + NADPH + H(+)</text>
        <dbReference type="Rhea" id="RHEA:18753"/>
        <dbReference type="Rhea" id="RHEA-COMP:10593"/>
        <dbReference type="Rhea" id="RHEA-COMP:10594"/>
        <dbReference type="ChEBI" id="CHEBI:15378"/>
        <dbReference type="ChEBI" id="CHEBI:29950"/>
        <dbReference type="ChEBI" id="CHEBI:50058"/>
        <dbReference type="ChEBI" id="CHEBI:57783"/>
        <dbReference type="ChEBI" id="CHEBI:58349"/>
        <dbReference type="EC" id="1.8.1.8"/>
    </reaction>
</comment>
<evidence type="ECO:0000256" key="6">
    <source>
        <dbReference type="ARBA" id="ARBA00047388"/>
    </source>
</evidence>
<dbReference type="EC" id="1.8.1.8" evidence="1"/>
<comment type="caution">
    <text evidence="9">The sequence shown here is derived from an EMBL/GenBank/DDBJ whole genome shotgun (WGS) entry which is preliminary data.</text>
</comment>
<evidence type="ECO:0000313" key="9">
    <source>
        <dbReference type="EMBL" id="KAF8407366.1"/>
    </source>
</evidence>
<evidence type="ECO:0000256" key="7">
    <source>
        <dbReference type="ARBA" id="ARBA00047804"/>
    </source>
</evidence>
<evidence type="ECO:0000256" key="3">
    <source>
        <dbReference type="ARBA" id="ARBA00023002"/>
    </source>
</evidence>
<evidence type="ECO:0000256" key="1">
    <source>
        <dbReference type="ARBA" id="ARBA00012612"/>
    </source>
</evidence>
<accession>A0A834ZI50</accession>
<dbReference type="Pfam" id="PF13905">
    <property type="entry name" value="Thioredoxin_8"/>
    <property type="match status" value="2"/>
</dbReference>
<feature type="domain" description="Thioredoxin" evidence="8">
    <location>
        <begin position="1"/>
        <end position="172"/>
    </location>
</feature>
<dbReference type="InterPro" id="IPR004146">
    <property type="entry name" value="DC1"/>
</dbReference>
<dbReference type="InterPro" id="IPR052259">
    <property type="entry name" value="Nucleoredoxin-like"/>
</dbReference>
<dbReference type="InterPro" id="IPR045870">
    <property type="entry name" value="TryX_NRX_thioredoxin_dom"/>
</dbReference>
<dbReference type="InterPro" id="IPR013766">
    <property type="entry name" value="Thioredoxin_domain"/>
</dbReference>
<dbReference type="GO" id="GO:0004791">
    <property type="term" value="F:thioredoxin-disulfide reductase (NADPH) activity"/>
    <property type="evidence" value="ECO:0007669"/>
    <property type="project" value="InterPro"/>
</dbReference>
<evidence type="ECO:0000256" key="2">
    <source>
        <dbReference type="ARBA" id="ARBA00022737"/>
    </source>
</evidence>
<dbReference type="InterPro" id="IPR012336">
    <property type="entry name" value="Thioredoxin-like_fold"/>
</dbReference>
<dbReference type="PANTHER" id="PTHR13871">
    <property type="entry name" value="THIOREDOXIN"/>
    <property type="match status" value="1"/>
</dbReference>
<protein>
    <recommendedName>
        <fullName evidence="1">protein-disulfide reductase</fullName>
        <ecNumber evidence="1">1.8.1.8</ecNumber>
    </recommendedName>
</protein>
<comment type="similarity">
    <text evidence="5">Belongs to the nucleoredoxin family.</text>
</comment>
<dbReference type="PANTHER" id="PTHR13871:SF81">
    <property type="entry name" value="NUCLEOREDOXIN 3-RELATED"/>
    <property type="match status" value="1"/>
</dbReference>
<keyword evidence="3" id="KW-0560">Oxidoreductase</keyword>
<organism evidence="9 10">
    <name type="scientific">Tetracentron sinense</name>
    <name type="common">Spur-leaf</name>
    <dbReference type="NCBI Taxonomy" id="13715"/>
    <lineage>
        <taxon>Eukaryota</taxon>
        <taxon>Viridiplantae</taxon>
        <taxon>Streptophyta</taxon>
        <taxon>Embryophyta</taxon>
        <taxon>Tracheophyta</taxon>
        <taxon>Spermatophyta</taxon>
        <taxon>Magnoliopsida</taxon>
        <taxon>Trochodendrales</taxon>
        <taxon>Trochodendraceae</taxon>
        <taxon>Tetracentron</taxon>
    </lineage>
</organism>
<dbReference type="PROSITE" id="PS51352">
    <property type="entry name" value="THIOREDOXIN_2"/>
    <property type="match status" value="2"/>
</dbReference>
<dbReference type="AlphaFoldDB" id="A0A834ZI50"/>
<dbReference type="CDD" id="cd03009">
    <property type="entry name" value="TryX_like_TryX_NRX"/>
    <property type="match status" value="1"/>
</dbReference>
<dbReference type="Gene3D" id="3.40.30.10">
    <property type="entry name" value="Glutaredoxin"/>
    <property type="match status" value="2"/>
</dbReference>
<keyword evidence="4" id="KW-0520">NAD</keyword>
<evidence type="ECO:0000256" key="4">
    <source>
        <dbReference type="ARBA" id="ARBA00023027"/>
    </source>
</evidence>
<proteinExistence type="inferred from homology"/>
<comment type="catalytic activity">
    <reaction evidence="6">
        <text>[protein]-dithiol + NAD(+) = [protein]-disulfide + NADH + H(+)</text>
        <dbReference type="Rhea" id="RHEA:18749"/>
        <dbReference type="Rhea" id="RHEA-COMP:10593"/>
        <dbReference type="Rhea" id="RHEA-COMP:10594"/>
        <dbReference type="ChEBI" id="CHEBI:15378"/>
        <dbReference type="ChEBI" id="CHEBI:29950"/>
        <dbReference type="ChEBI" id="CHEBI:50058"/>
        <dbReference type="ChEBI" id="CHEBI:57540"/>
        <dbReference type="ChEBI" id="CHEBI:57945"/>
        <dbReference type="EC" id="1.8.1.8"/>
    </reaction>
</comment>
<name>A0A834ZI50_TETSI</name>
<dbReference type="InterPro" id="IPR036249">
    <property type="entry name" value="Thioredoxin-like_sf"/>
</dbReference>
<evidence type="ECO:0000313" key="10">
    <source>
        <dbReference type="Proteomes" id="UP000655225"/>
    </source>
</evidence>
<reference evidence="9 10" key="1">
    <citation type="submission" date="2020-04" db="EMBL/GenBank/DDBJ databases">
        <title>Plant Genome Project.</title>
        <authorList>
            <person name="Zhang R.-G."/>
        </authorList>
    </citation>
    <scope>NUCLEOTIDE SEQUENCE [LARGE SCALE GENOMIC DNA]</scope>
    <source>
        <strain evidence="9">YNK0</strain>
        <tissue evidence="9">Leaf</tissue>
    </source>
</reference>
<sequence>MEGPNYRRECVDDNVNMSVLASEGVEFLISGEGKVPLSSLEQKTICLFFSANWCRPCRIFTPQLVQLYNTLRNTDRNLEIIFVSFDRDENGFREHFECMPWFAVPFDASVSRRLRDRYSVNRIPSFIPLMGLNGESVEEDVVGLIEDYGVEAFPFTRERREDLKDIDNAKLQGGKLEDLLMYGDRDYVVSGDGRKILVSELIGKTIGLYFGAHWCPPCRAFTTQLAEAYNELKITKNREFEIIFISTDRNREEFDFNTSTMSWLSIPYESKTRQDLCRIFDIKGLPALVLLGPDGKILTTNGRAMISSYGAKAFPFTELRTTEVEAALVKEGDGLPHQVKDPKHEHVLKLDMAKAYVCDSCKRQGRFWVFSCDKCDFDLHPTCVEENF</sequence>
<keyword evidence="2" id="KW-0677">Repeat</keyword>
<feature type="domain" description="Thioredoxin" evidence="8">
    <location>
        <begin position="180"/>
        <end position="329"/>
    </location>
</feature>
<dbReference type="InterPro" id="IPR046349">
    <property type="entry name" value="C1-like_sf"/>
</dbReference>
<keyword evidence="10" id="KW-1185">Reference proteome</keyword>
<evidence type="ECO:0000256" key="5">
    <source>
        <dbReference type="ARBA" id="ARBA00025782"/>
    </source>
</evidence>
<dbReference type="Proteomes" id="UP000655225">
    <property type="component" value="Unassembled WGS sequence"/>
</dbReference>
<dbReference type="OMA" id="NAPCRQF"/>
<evidence type="ECO:0000259" key="8">
    <source>
        <dbReference type="PROSITE" id="PS51352"/>
    </source>
</evidence>
<gene>
    <name evidence="9" type="ORF">HHK36_006494</name>
</gene>
<dbReference type="Pfam" id="PF03107">
    <property type="entry name" value="C1_2"/>
    <property type="match status" value="1"/>
</dbReference>
<dbReference type="SUPFAM" id="SSF57889">
    <property type="entry name" value="Cysteine-rich domain"/>
    <property type="match status" value="1"/>
</dbReference>
<dbReference type="EMBL" id="JABCRI010000004">
    <property type="protein sequence ID" value="KAF8407366.1"/>
    <property type="molecule type" value="Genomic_DNA"/>
</dbReference>
<dbReference type="OrthoDB" id="409136at2759"/>
<dbReference type="SUPFAM" id="SSF52833">
    <property type="entry name" value="Thioredoxin-like"/>
    <property type="match status" value="2"/>
</dbReference>